<feature type="transmembrane region" description="Helical" evidence="2">
    <location>
        <begin position="987"/>
        <end position="1010"/>
    </location>
</feature>
<dbReference type="InterPro" id="IPR001036">
    <property type="entry name" value="Acrflvin-R"/>
</dbReference>
<feature type="transmembrane region" description="Helical" evidence="2">
    <location>
        <begin position="12"/>
        <end position="34"/>
    </location>
</feature>
<dbReference type="InterPro" id="IPR027463">
    <property type="entry name" value="AcrB_DN_DC_subdom"/>
</dbReference>
<dbReference type="SUPFAM" id="SSF82693">
    <property type="entry name" value="Multidrug efflux transporter AcrB pore domain, PN1, PN2, PC1 and PC2 subdomains"/>
    <property type="match status" value="2"/>
</dbReference>
<feature type="transmembrane region" description="Helical" evidence="2">
    <location>
        <begin position="544"/>
        <end position="563"/>
    </location>
</feature>
<accession>A0ABV2BTR0</accession>
<keyword evidence="4" id="KW-1185">Reference proteome</keyword>
<gene>
    <name evidence="3" type="ORF">ABVT43_09360</name>
</gene>
<dbReference type="Proteomes" id="UP001548189">
    <property type="component" value="Unassembled WGS sequence"/>
</dbReference>
<dbReference type="Pfam" id="PF00873">
    <property type="entry name" value="ACR_tran"/>
    <property type="match status" value="1"/>
</dbReference>
<dbReference type="PANTHER" id="PTHR32063">
    <property type="match status" value="1"/>
</dbReference>
<evidence type="ECO:0000256" key="2">
    <source>
        <dbReference type="SAM" id="Phobius"/>
    </source>
</evidence>
<dbReference type="RefSeq" id="WP_353895916.1">
    <property type="nucleotide sequence ID" value="NZ_JBEVCJ010000009.1"/>
</dbReference>
<dbReference type="Gene3D" id="3.30.70.1430">
    <property type="entry name" value="Multidrug efflux transporter AcrB pore domain"/>
    <property type="match status" value="1"/>
</dbReference>
<feature type="transmembrane region" description="Helical" evidence="2">
    <location>
        <begin position="420"/>
        <end position="444"/>
    </location>
</feature>
<name>A0ABV2BTR0_9GAMM</name>
<feature type="transmembrane region" description="Helical" evidence="2">
    <location>
        <begin position="1068"/>
        <end position="1089"/>
    </location>
</feature>
<evidence type="ECO:0000256" key="1">
    <source>
        <dbReference type="SAM" id="MobiDB-lite"/>
    </source>
</evidence>
<reference evidence="3 4" key="1">
    <citation type="submission" date="2024-06" db="EMBL/GenBank/DDBJ databases">
        <authorList>
            <person name="Li F."/>
        </authorList>
    </citation>
    <scope>NUCLEOTIDE SEQUENCE [LARGE SCALE GENOMIC DNA]</scope>
    <source>
        <strain evidence="3 4">GXAS 311</strain>
    </source>
</reference>
<dbReference type="EMBL" id="JBEVCJ010000009">
    <property type="protein sequence ID" value="MET1255331.1"/>
    <property type="molecule type" value="Genomic_DNA"/>
</dbReference>
<dbReference type="PRINTS" id="PR00702">
    <property type="entry name" value="ACRIFLAVINRP"/>
</dbReference>
<feature type="transmembrane region" description="Helical" evidence="2">
    <location>
        <begin position="934"/>
        <end position="952"/>
    </location>
</feature>
<feature type="transmembrane region" description="Helical" evidence="2">
    <location>
        <begin position="1038"/>
        <end position="1056"/>
    </location>
</feature>
<feature type="transmembrane region" description="Helical" evidence="2">
    <location>
        <begin position="394"/>
        <end position="414"/>
    </location>
</feature>
<keyword evidence="2" id="KW-1133">Transmembrane helix</keyword>
<dbReference type="Gene3D" id="3.30.2090.10">
    <property type="entry name" value="Multidrug efflux transporter AcrB TolC docking domain, DN and DC subdomains"/>
    <property type="match status" value="2"/>
</dbReference>
<protein>
    <submittedName>
        <fullName evidence="3">Efflux RND transporter permease subunit</fullName>
    </submittedName>
</protein>
<feature type="transmembrane region" description="Helical" evidence="2">
    <location>
        <begin position="498"/>
        <end position="524"/>
    </location>
</feature>
<feature type="transmembrane region" description="Helical" evidence="2">
    <location>
        <begin position="959"/>
        <end position="981"/>
    </location>
</feature>
<dbReference type="SUPFAM" id="SSF82866">
    <property type="entry name" value="Multidrug efflux transporter AcrB transmembrane domain"/>
    <property type="match status" value="2"/>
</dbReference>
<keyword evidence="2" id="KW-0812">Transmembrane</keyword>
<feature type="region of interest" description="Disordered" evidence="1">
    <location>
        <begin position="143"/>
        <end position="178"/>
    </location>
</feature>
<feature type="transmembrane region" description="Helical" evidence="2">
    <location>
        <begin position="368"/>
        <end position="387"/>
    </location>
</feature>
<dbReference type="PANTHER" id="PTHR32063:SF0">
    <property type="entry name" value="SWARMING MOTILITY PROTEIN SWRC"/>
    <property type="match status" value="1"/>
</dbReference>
<organism evidence="3 4">
    <name type="scientific">Aliikangiella maris</name>
    <dbReference type="NCBI Taxonomy" id="3162458"/>
    <lineage>
        <taxon>Bacteria</taxon>
        <taxon>Pseudomonadati</taxon>
        <taxon>Pseudomonadota</taxon>
        <taxon>Gammaproteobacteria</taxon>
        <taxon>Oceanospirillales</taxon>
        <taxon>Pleioneaceae</taxon>
        <taxon>Aliikangiella</taxon>
    </lineage>
</organism>
<feature type="transmembrane region" description="Helical" evidence="2">
    <location>
        <begin position="465"/>
        <end position="486"/>
    </location>
</feature>
<evidence type="ECO:0000313" key="4">
    <source>
        <dbReference type="Proteomes" id="UP001548189"/>
    </source>
</evidence>
<evidence type="ECO:0000313" key="3">
    <source>
        <dbReference type="EMBL" id="MET1255331.1"/>
    </source>
</evidence>
<dbReference type="Gene3D" id="3.30.70.1320">
    <property type="entry name" value="Multidrug efflux transporter AcrB pore domain like"/>
    <property type="match status" value="2"/>
</dbReference>
<sequence length="1107" mass="121849">MNLIAVAIRRPVTVAMFTLAALVFGLVLVNRLGFNLLPELNYPTLTVRTDFEGAAPAEVENLVTRPLEGVLGTIKGLRQQRSVSKAGRSDIYLEFYWGTNIDVASLDVREKLEQVELPLEIKSPSLLRFNPNNEPIIRFSLSQQASSKNQADNAKSANSKSTDNNIKVDPNNTETIDNQDPVLNLTKLRRFADNQLSRKLETVEGVAAAKASGGLEDEIQILLDQTQLAQLNLTVEDIAQRLKTQNINMSGGQIRNGQQQLLVRTFNEFQTIDDFANTVILSRDQKIIRLKDVAEVNFGYKDPTSIIRHNSQQAVELAIYKEGDANTVIVAEAIRTEVEKIKESLPANTKLTILTDSSKFIDHAISELISSAIIGGILAMVIIYLFLGEVTATLIISATIPLSVIITFNLMFGAKIDMNIMSLGGLALAVGMLVDNAIVVLENISQKKSQGQPLAQAALEGTSEVSGAITASTLTTIAVFLPLIFVEGIAGQLFSDQALTITFSLIVSLAVALTLIPTMAAYGFKKQRSTPVFERSEKSMTKRFLLFPFELIILIFSALILLIKSIIFILSKVFQIIFIPLRRVFEAIYQSLTRVYQKLLKAALNQKSVTLVIAFGLLALSLLSINNLSKVVLPEMAQGQLKVKVEFSPGTAIELTDQKVINLSSKLFQFDGVKEVFATAGTGNQLTANPEQEGENKAEFTLLLVKGISRSQEDRLLNQIRDFLTQESQSIKSDAQRPQLFSFTTPLSVEVYGYDLNLLKSAANKVINNLSQSDRFVDLHTNMKNGYPEAQITFDQYKMAQLGLSIEQANRTVVNAIRGNKATRYRLREQQIDVLVRLEESARDELEDVKNLIINPTSPNPIPLSAVATITETYGPSEIMRIDQQRVILVEGQIQYGGIGEAVNEAKQILNNIQLPFGTYYQFGGQGEELERSYTSLLMALALAVFLVYLVMASQFESLLHPFIILLSIPLAIIGAIFALVITNTEISVVVFLGLIMLAGIVVNNAIVLIDKINQLRIAGYEKIPAIIEAANSRLRPILMTTLTTTLGMLPLALGLGEGTEIRAPMAITVIGGLLISTLLTLIVIPVMYQILDRKDYSNPINFEQEA</sequence>
<proteinExistence type="predicted"/>
<comment type="caution">
    <text evidence="3">The sequence shown here is derived from an EMBL/GenBank/DDBJ whole genome shotgun (WGS) entry which is preliminary data.</text>
</comment>
<dbReference type="Gene3D" id="1.20.1640.10">
    <property type="entry name" value="Multidrug efflux transporter AcrB transmembrane domain"/>
    <property type="match status" value="4"/>
</dbReference>
<keyword evidence="2" id="KW-0472">Membrane</keyword>
<dbReference type="SUPFAM" id="SSF82714">
    <property type="entry name" value="Multidrug efflux transporter AcrB TolC docking domain, DN and DC subdomains"/>
    <property type="match status" value="2"/>
</dbReference>